<keyword evidence="2" id="KW-1185">Reference proteome</keyword>
<protein>
    <submittedName>
        <fullName evidence="1">Uncharacterized protein</fullName>
    </submittedName>
</protein>
<reference evidence="1 2" key="1">
    <citation type="journal article" date="2007" name="Science">
        <title>Sea anemone genome reveals ancestral eumetazoan gene repertoire and genomic organization.</title>
        <authorList>
            <person name="Putnam N.H."/>
            <person name="Srivastava M."/>
            <person name="Hellsten U."/>
            <person name="Dirks B."/>
            <person name="Chapman J."/>
            <person name="Salamov A."/>
            <person name="Terry A."/>
            <person name="Shapiro H."/>
            <person name="Lindquist E."/>
            <person name="Kapitonov V.V."/>
            <person name="Jurka J."/>
            <person name="Genikhovich G."/>
            <person name="Grigoriev I.V."/>
            <person name="Lucas S.M."/>
            <person name="Steele R.E."/>
            <person name="Finnerty J.R."/>
            <person name="Technau U."/>
            <person name="Martindale M.Q."/>
            <person name="Rokhsar D.S."/>
        </authorList>
    </citation>
    <scope>NUCLEOTIDE SEQUENCE [LARGE SCALE GENOMIC DNA]</scope>
    <source>
        <strain evidence="2">CH2 X CH6</strain>
    </source>
</reference>
<dbReference type="EMBL" id="DS469510">
    <property type="protein sequence ID" value="EDO49106.1"/>
    <property type="molecule type" value="Genomic_DNA"/>
</dbReference>
<accession>A7RGT1</accession>
<dbReference type="InParanoid" id="A7RGT1"/>
<dbReference type="AlphaFoldDB" id="A7RGT1"/>
<name>A7RGT1_NEMVE</name>
<proteinExistence type="predicted"/>
<dbReference type="HOGENOM" id="CLU_1436024_0_0_1"/>
<evidence type="ECO:0000313" key="1">
    <source>
        <dbReference type="EMBL" id="EDO49106.1"/>
    </source>
</evidence>
<sequence length="189" mass="22288">MTLSDVFFPELGEKKDASRVKMECGHLQPSVQFLKYKEKGQGNDTLKSSRGISMRKAMEKSDDISCLISQMEAMNMHDEANQIRELRRIKRLTDKVISAFEVKKKRFAMRKQKQEENVREYLARKSKQEERELQEKHLRQNCTAFVYRFIVDDARRKADSLVRRRDDVELWIKAYNAALKTHIESIKTG</sequence>
<evidence type="ECO:0000313" key="2">
    <source>
        <dbReference type="Proteomes" id="UP000001593"/>
    </source>
</evidence>
<dbReference type="Proteomes" id="UP000001593">
    <property type="component" value="Unassembled WGS sequence"/>
</dbReference>
<organism evidence="1 2">
    <name type="scientific">Nematostella vectensis</name>
    <name type="common">Starlet sea anemone</name>
    <dbReference type="NCBI Taxonomy" id="45351"/>
    <lineage>
        <taxon>Eukaryota</taxon>
        <taxon>Metazoa</taxon>
        <taxon>Cnidaria</taxon>
        <taxon>Anthozoa</taxon>
        <taxon>Hexacorallia</taxon>
        <taxon>Actiniaria</taxon>
        <taxon>Edwardsiidae</taxon>
        <taxon>Nematostella</taxon>
    </lineage>
</organism>
<gene>
    <name evidence="1" type="ORF">NEMVEDRAFT_v1g238141</name>
</gene>